<feature type="repeat" description="PPR" evidence="6">
    <location>
        <begin position="1481"/>
        <end position="1515"/>
    </location>
</feature>
<protein>
    <recommendedName>
        <fullName evidence="14">ABC transporter domain-containing protein</fullName>
    </recommendedName>
</protein>
<evidence type="ECO:0000256" key="3">
    <source>
        <dbReference type="ARBA" id="ARBA00022737"/>
    </source>
</evidence>
<dbReference type="InterPro" id="IPR013525">
    <property type="entry name" value="ABC2_TM"/>
</dbReference>
<feature type="domain" description="Plant PDR ABC transporter associated" evidence="11">
    <location>
        <begin position="522"/>
        <end position="584"/>
    </location>
</feature>
<feature type="domain" description="ABC transporter" evidence="9">
    <location>
        <begin position="157"/>
        <end position="193"/>
    </location>
</feature>
<feature type="transmembrane region" description="Helical" evidence="8">
    <location>
        <begin position="795"/>
        <end position="813"/>
    </location>
</feature>
<dbReference type="GO" id="GO:0005524">
    <property type="term" value="F:ATP binding"/>
    <property type="evidence" value="ECO:0007669"/>
    <property type="project" value="InterPro"/>
</dbReference>
<evidence type="ECO:0000256" key="2">
    <source>
        <dbReference type="ARBA" id="ARBA00022692"/>
    </source>
</evidence>
<feature type="region of interest" description="Disordered" evidence="7">
    <location>
        <begin position="1"/>
        <end position="27"/>
    </location>
</feature>
<dbReference type="Pfam" id="PF00005">
    <property type="entry name" value="ABC_tran"/>
    <property type="match status" value="1"/>
</dbReference>
<reference evidence="13" key="1">
    <citation type="submission" date="2013-09" db="EMBL/GenBank/DDBJ databases">
        <title>Corchorus olitorius genome sequencing.</title>
        <authorList>
            <person name="Alam M."/>
            <person name="Haque M.S."/>
            <person name="Islam M.S."/>
            <person name="Emdad E.M."/>
            <person name="Islam M.M."/>
            <person name="Ahmed B."/>
            <person name="Halim A."/>
            <person name="Hossen Q.M.M."/>
            <person name="Hossain M.Z."/>
            <person name="Ahmed R."/>
            <person name="Khan M.M."/>
            <person name="Islam R."/>
            <person name="Rashid M.M."/>
            <person name="Khan S.A."/>
            <person name="Rahman M.S."/>
            <person name="Alam M."/>
            <person name="Yahiya A.S."/>
            <person name="Khan M.S."/>
            <person name="Azam M.S."/>
            <person name="Haque T."/>
            <person name="Lashkar M.Z.H."/>
            <person name="Akhand A.I."/>
            <person name="Morshed G."/>
            <person name="Roy S."/>
            <person name="Uddin K.S."/>
            <person name="Rabeya T."/>
            <person name="Hossain A.S."/>
            <person name="Chowdhury A."/>
            <person name="Snigdha A.R."/>
            <person name="Mortoza M.S."/>
            <person name="Matin S.A."/>
            <person name="Hoque S.M.E."/>
            <person name="Islam M.K."/>
            <person name="Roy D.K."/>
            <person name="Haider R."/>
            <person name="Moosa M.M."/>
            <person name="Elias S.M."/>
            <person name="Hasan A.M."/>
            <person name="Jahan S."/>
            <person name="Shafiuddin M."/>
            <person name="Mahmood N."/>
            <person name="Shommy N.S."/>
        </authorList>
    </citation>
    <scope>NUCLEOTIDE SEQUENCE [LARGE SCALE GENOMIC DNA]</scope>
    <source>
        <strain evidence="13">cv. O-4</strain>
    </source>
</reference>
<feature type="transmembrane region" description="Helical" evidence="8">
    <location>
        <begin position="825"/>
        <end position="848"/>
    </location>
</feature>
<dbReference type="InterPro" id="IPR013581">
    <property type="entry name" value="PDR_assoc"/>
</dbReference>
<keyword evidence="13" id="KW-1185">Reference proteome</keyword>
<evidence type="ECO:0008006" key="14">
    <source>
        <dbReference type="Google" id="ProtNLM"/>
    </source>
</evidence>
<dbReference type="OrthoDB" id="185373at2759"/>
<feature type="transmembrane region" description="Helical" evidence="8">
    <location>
        <begin position="548"/>
        <end position="575"/>
    </location>
</feature>
<feature type="transmembrane region" description="Helical" evidence="8">
    <location>
        <begin position="412"/>
        <end position="440"/>
    </location>
</feature>
<dbReference type="GO" id="GO:0140359">
    <property type="term" value="F:ABC-type transporter activity"/>
    <property type="evidence" value="ECO:0007669"/>
    <property type="project" value="InterPro"/>
</dbReference>
<dbReference type="Pfam" id="PF13041">
    <property type="entry name" value="PPR_2"/>
    <property type="match status" value="4"/>
</dbReference>
<dbReference type="PANTHER" id="PTHR48040:SF45">
    <property type="entry name" value="PLEIOTROPIC DRUG RESISTANCE PROTEIN 1-LIKE"/>
    <property type="match status" value="1"/>
</dbReference>
<dbReference type="FunFam" id="1.25.40.10:FF:000380">
    <property type="entry name" value="Pentatricopeptide repeat-containing protein, chloroplastic"/>
    <property type="match status" value="1"/>
</dbReference>
<dbReference type="Proteomes" id="UP000187203">
    <property type="component" value="Unassembled WGS sequence"/>
</dbReference>
<dbReference type="Gene3D" id="1.25.40.10">
    <property type="entry name" value="Tetratricopeptide repeat domain"/>
    <property type="match status" value="5"/>
</dbReference>
<dbReference type="FunFam" id="1.25.40.10:FF:001093">
    <property type="entry name" value="Pentatricopeptide repeat-containing protein At2g34400"/>
    <property type="match status" value="1"/>
</dbReference>
<dbReference type="Pfam" id="PF01061">
    <property type="entry name" value="ABC2_membrane"/>
    <property type="match status" value="2"/>
</dbReference>
<evidence type="ECO:0000256" key="8">
    <source>
        <dbReference type="SAM" id="Phobius"/>
    </source>
</evidence>
<proteinExistence type="predicted"/>
<feature type="repeat" description="PPR" evidence="6">
    <location>
        <begin position="1446"/>
        <end position="1480"/>
    </location>
</feature>
<dbReference type="SUPFAM" id="SSF48452">
    <property type="entry name" value="TPR-like"/>
    <property type="match status" value="1"/>
</dbReference>
<keyword evidence="3" id="KW-0677">Repeat</keyword>
<evidence type="ECO:0000259" key="11">
    <source>
        <dbReference type="Pfam" id="PF08370"/>
    </source>
</evidence>
<evidence type="ECO:0000313" key="12">
    <source>
        <dbReference type="EMBL" id="OMO57948.1"/>
    </source>
</evidence>
<dbReference type="Pfam" id="PF20431">
    <property type="entry name" value="E_motif"/>
    <property type="match status" value="1"/>
</dbReference>
<dbReference type="SUPFAM" id="SSF52540">
    <property type="entry name" value="P-loop containing nucleoside triphosphate hydrolases"/>
    <property type="match status" value="2"/>
</dbReference>
<dbReference type="Pfam" id="PF08370">
    <property type="entry name" value="PDR_assoc"/>
    <property type="match status" value="1"/>
</dbReference>
<evidence type="ECO:0000256" key="1">
    <source>
        <dbReference type="ARBA" id="ARBA00004141"/>
    </source>
</evidence>
<evidence type="ECO:0000259" key="10">
    <source>
        <dbReference type="Pfam" id="PF01061"/>
    </source>
</evidence>
<feature type="transmembrane region" description="Helical" evidence="8">
    <location>
        <begin position="334"/>
        <end position="357"/>
    </location>
</feature>
<dbReference type="EMBL" id="AWUE01022470">
    <property type="protein sequence ID" value="OMO57948.1"/>
    <property type="molecule type" value="Genomic_DNA"/>
</dbReference>
<gene>
    <name evidence="12" type="ORF">COLO4_34962</name>
</gene>
<evidence type="ECO:0000256" key="5">
    <source>
        <dbReference type="ARBA" id="ARBA00023136"/>
    </source>
</evidence>
<dbReference type="InterPro" id="IPR002885">
    <property type="entry name" value="PPR_rpt"/>
</dbReference>
<evidence type="ECO:0000259" key="9">
    <source>
        <dbReference type="Pfam" id="PF00005"/>
    </source>
</evidence>
<feature type="repeat" description="PPR" evidence="6">
    <location>
        <begin position="1108"/>
        <end position="1142"/>
    </location>
</feature>
<dbReference type="PANTHER" id="PTHR48040">
    <property type="entry name" value="PLEIOTROPIC DRUG RESISTANCE PROTEIN 1-LIKE ISOFORM X1"/>
    <property type="match status" value="1"/>
</dbReference>
<dbReference type="FunFam" id="1.25.40.10:FF:000646">
    <property type="entry name" value="Pentatricopeptide repeat-containing protein, chloroplastic"/>
    <property type="match status" value="1"/>
</dbReference>
<dbReference type="InterPro" id="IPR046848">
    <property type="entry name" value="E_motif"/>
</dbReference>
<feature type="repeat" description="PPR" evidence="6">
    <location>
        <begin position="1582"/>
        <end position="1616"/>
    </location>
</feature>
<dbReference type="GO" id="GO:0016020">
    <property type="term" value="C:membrane"/>
    <property type="evidence" value="ECO:0007669"/>
    <property type="project" value="UniProtKB-SubCell"/>
</dbReference>
<dbReference type="InterPro" id="IPR011990">
    <property type="entry name" value="TPR-like_helical_dom_sf"/>
</dbReference>
<feature type="domain" description="ABC-2 type transporter transmembrane" evidence="10">
    <location>
        <begin position="772"/>
        <end position="984"/>
    </location>
</feature>
<feature type="transmembrane region" description="Helical" evidence="8">
    <location>
        <begin position="910"/>
        <end position="930"/>
    </location>
</feature>
<keyword evidence="2 8" id="KW-0812">Transmembrane</keyword>
<evidence type="ECO:0000313" key="13">
    <source>
        <dbReference type="Proteomes" id="UP000187203"/>
    </source>
</evidence>
<name>A0A1R3GIP0_9ROSI</name>
<evidence type="ECO:0000256" key="6">
    <source>
        <dbReference type="PROSITE-ProRule" id="PRU00708"/>
    </source>
</evidence>
<feature type="repeat" description="PPR" evidence="6">
    <location>
        <begin position="1411"/>
        <end position="1445"/>
    </location>
</feature>
<organism evidence="12 13">
    <name type="scientific">Corchorus olitorius</name>
    <dbReference type="NCBI Taxonomy" id="93759"/>
    <lineage>
        <taxon>Eukaryota</taxon>
        <taxon>Viridiplantae</taxon>
        <taxon>Streptophyta</taxon>
        <taxon>Embryophyta</taxon>
        <taxon>Tracheophyta</taxon>
        <taxon>Spermatophyta</taxon>
        <taxon>Magnoliopsida</taxon>
        <taxon>eudicotyledons</taxon>
        <taxon>Gunneridae</taxon>
        <taxon>Pentapetalae</taxon>
        <taxon>rosids</taxon>
        <taxon>malvids</taxon>
        <taxon>Malvales</taxon>
        <taxon>Malvaceae</taxon>
        <taxon>Grewioideae</taxon>
        <taxon>Apeibeae</taxon>
        <taxon>Corchorus</taxon>
    </lineage>
</organism>
<dbReference type="GO" id="GO:0016887">
    <property type="term" value="F:ATP hydrolysis activity"/>
    <property type="evidence" value="ECO:0007669"/>
    <property type="project" value="InterPro"/>
</dbReference>
<dbReference type="Gene3D" id="3.40.50.300">
    <property type="entry name" value="P-loop containing nucleotide triphosphate hydrolases"/>
    <property type="match status" value="1"/>
</dbReference>
<feature type="repeat" description="PPR" evidence="6">
    <location>
        <begin position="1209"/>
        <end position="1243"/>
    </location>
</feature>
<sequence length="1797" mass="201918">MELGHYRTHSNVPSTSTSRRQEEEERDDEEALKWAALERLPTYERARKGVLHGILGDFKEIDLRNLGLQERRQLLNRFIKDADKNEDYLKKLKARIDKVSLNLPLIEVRFENINVEGEAYVGSRALPTILNSIFNNFEAAGNCLHILSSQKKKFPILKDVSGIIKPGRLTLLLGPPGSGKTTLLQALAGKLDSELKHFRLKLNLDMLTELLRREKELNIRPDPYIDALMKASVLEGQKEEIVTDYVLKVTSRKDQKQYWFHEEVPYHFISTNEFATAFKSFHIGLAIREQLAIPYDRSKSHPAALTKTRYGANKRDLMKACLSREVILMKRFSFLHIFKICQLEFCAVIVATVFARARHHHSTVADGTVYLGALYFVLNTVTFSGFFELPLTIDKLPIYYKQRDLLFYPSWAFSLPTSILGIPISIFEVAIWVAITYYAVGFDPNVTRLMSYSLFRCIAALARDHIVANTVGCLSVIWLLIFSGFILSRENMKKWLIWGYWTSPLMYVQTALSVNEFRGEAWNKALNGTKESLGIAVLKARGVFTESYWYWIGVVALVGFAFFFNGISALALAYLDEYGRSHVVFSSEESTTNDSCRTDEAEGDGTLLDKSNSKTMRASRKAVAVRNYQERGMLLPFTPLCVTFDNITYSVDMPKEMKPQGILDDRLLFLLTRGGEEIYFGPIGHHSGQLIKYFEEINGISKIKDGYNPATWVLEVTTRAQEEILGIKFAEEYKKSDLYRRNRALISELSTPPPNSQDLHFPTQYAQSYFKQFISCLWKQNKSYWRNTPYNASRLYFCTAMSIMFGLIFWDLGSKRGTRQDVFNAMGAMYMALTFMGSQSAACVRPVVISERTVYYRERAAGMYSALPYAFAQVAIEIPYTIVQVAIYGVIVYAMMGYEWTVSKFFLNTYFMLVTVLCYIYYGIMIVSVSPNQPTAAALSAVLYTMWSLFSGFIIPRPRIVIWWRWYAWLCPASWSLWGLATSQYGDLQTKLDTGETVAELIQDYFGFRHDCISSLCKDGQIQRAVDLLSEMDSKSLPVGPEMYGEILQGCVYGRDLFTGQQIHAQVLKKGDFFARNEYIETKLVIFYAKCGAFDVANKLFSRLRIKNVFSWAAIIGLKCRIGLNEEALMGFAEMQENGVLPDNFVVPNALKACGALQWTGFGKGVHGYVVKLGFDSCVFVASSLIDMYGKCGVLEDARKVFDGMPERNVIAWNSMIVVYMQNGMNEQAISVFYDMRVEGIEPTQVSISSLLSASANLGAIEEGKQGHALAVLDGLELDSILGSSVINFYSKVGLVEDAELVFDTMNGKDVVTWNLMISTYVQCGLIEKALNMCHTMRSQNLRFDCVTLSSILTAAAKSSNKKLGKEGHCYCIRHNLQADVVVASSIVDMYAKCGRIDCAAQVFSSTTNKDIILWNTLLAAYADIGHSGEALKLFYEMQLESVPPNVTTWNSVILGFIRNHQLNEAIDFFSQMQPLGVQPNLITWTTLFTGLAQNGFQNEAVQFFQKMQESGIKPNTVSITSALSACTNMTSFLHGRAIHGYCIRHEFGSQVSVSTALVDMYAKCGSLSQAKRVFDGIVNKEVPVYNAMISAYALHGQAGEALAVYKHLDEAGIEPDDITFTSVLSACSHTGLVNEGLEIFFDMVSKHHTRPSMEHYGCVVSLLSRSGDLDEAIRFIHTMPYEPDAHIIGSLVAACKEQNEIELVEKLSNYLLEMEPDNSGNYVAISNAYAAAGRWDNASKIRDSMKGKGLKKSPGCSWIEIGEKLHPFLAGDGSHPKNKEIHATLDLLGNDMKFSA</sequence>
<evidence type="ECO:0000256" key="7">
    <source>
        <dbReference type="SAM" id="MobiDB-lite"/>
    </source>
</evidence>
<dbReference type="NCBIfam" id="TIGR00756">
    <property type="entry name" value="PPR"/>
    <property type="match status" value="8"/>
</dbReference>
<accession>A0A1R3GIP0</accession>
<feature type="repeat" description="PPR" evidence="6">
    <location>
        <begin position="1617"/>
        <end position="1651"/>
    </location>
</feature>
<feature type="domain" description="ABC-2 type transporter transmembrane" evidence="10">
    <location>
        <begin position="318"/>
        <end position="517"/>
    </location>
</feature>
<feature type="transmembrane region" description="Helical" evidence="8">
    <location>
        <begin position="369"/>
        <end position="391"/>
    </location>
</feature>
<dbReference type="InterPro" id="IPR003439">
    <property type="entry name" value="ABC_transporter-like_ATP-bd"/>
</dbReference>
<feature type="repeat" description="PPR" evidence="6">
    <location>
        <begin position="1719"/>
        <end position="1753"/>
    </location>
</feature>
<feature type="repeat" description="PPR" evidence="6">
    <location>
        <begin position="1310"/>
        <end position="1344"/>
    </location>
</feature>
<keyword evidence="4 8" id="KW-1133">Transmembrane helix</keyword>
<feature type="compositionally biased region" description="Polar residues" evidence="7">
    <location>
        <begin position="9"/>
        <end position="18"/>
    </location>
</feature>
<dbReference type="PROSITE" id="PS51375">
    <property type="entry name" value="PPR"/>
    <property type="match status" value="9"/>
</dbReference>
<evidence type="ECO:0000256" key="4">
    <source>
        <dbReference type="ARBA" id="ARBA00022989"/>
    </source>
</evidence>
<dbReference type="FunFam" id="1.25.40.10:FF:000196">
    <property type="entry name" value="Pentatricopeptide repeat-containing protein At4g14850"/>
    <property type="match status" value="1"/>
</dbReference>
<dbReference type="STRING" id="93759.A0A1R3GIP0"/>
<keyword evidence="5 8" id="KW-0472">Membrane</keyword>
<comment type="caution">
    <text evidence="12">The sequence shown here is derived from an EMBL/GenBank/DDBJ whole genome shotgun (WGS) entry which is preliminary data.</text>
</comment>
<feature type="transmembrane region" description="Helical" evidence="8">
    <location>
        <begin position="466"/>
        <end position="488"/>
    </location>
</feature>
<dbReference type="Pfam" id="PF01535">
    <property type="entry name" value="PPR"/>
    <property type="match status" value="4"/>
</dbReference>
<comment type="subcellular location">
    <subcellularLocation>
        <location evidence="1">Membrane</location>
        <topology evidence="1">Multi-pass membrane protein</topology>
    </subcellularLocation>
</comment>
<dbReference type="InterPro" id="IPR027417">
    <property type="entry name" value="P-loop_NTPase"/>
</dbReference>
<feature type="transmembrane region" description="Helical" evidence="8">
    <location>
        <begin position="936"/>
        <end position="955"/>
    </location>
</feature>